<dbReference type="InterPro" id="IPR005821">
    <property type="entry name" value="Ion_trans_dom"/>
</dbReference>
<dbReference type="PRINTS" id="PR00170">
    <property type="entry name" value="NACHANNEL"/>
</dbReference>
<feature type="region of interest" description="Disordered" evidence="13">
    <location>
        <begin position="1104"/>
        <end position="1123"/>
    </location>
</feature>
<evidence type="ECO:0000256" key="2">
    <source>
        <dbReference type="ARBA" id="ARBA00022448"/>
    </source>
</evidence>
<keyword evidence="16" id="KW-1185">Reference proteome</keyword>
<feature type="transmembrane region" description="Helical" evidence="12">
    <location>
        <begin position="2114"/>
        <end position="2138"/>
    </location>
</feature>
<dbReference type="InterPro" id="IPR027359">
    <property type="entry name" value="Volt_channel_dom_sf"/>
</dbReference>
<accession>A0ABM3VDI0</accession>
<dbReference type="InterPro" id="IPR043203">
    <property type="entry name" value="VGCC_Ca_Na"/>
</dbReference>
<dbReference type="Gene3D" id="1.10.287.70">
    <property type="match status" value="4"/>
</dbReference>
<dbReference type="Gene3D" id="1.10.238.10">
    <property type="entry name" value="EF-hand"/>
    <property type="match status" value="1"/>
</dbReference>
<evidence type="ECO:0000256" key="5">
    <source>
        <dbReference type="ARBA" id="ARBA00022737"/>
    </source>
</evidence>
<evidence type="ECO:0000256" key="8">
    <source>
        <dbReference type="ARBA" id="ARBA00023065"/>
    </source>
</evidence>
<feature type="transmembrane region" description="Helical" evidence="12">
    <location>
        <begin position="1885"/>
        <end position="1905"/>
    </location>
</feature>
<feature type="domain" description="Ion transport" evidence="14">
    <location>
        <begin position="2198"/>
        <end position="2449"/>
    </location>
</feature>
<feature type="compositionally biased region" description="Basic residues" evidence="13">
    <location>
        <begin position="453"/>
        <end position="464"/>
    </location>
</feature>
<comment type="caution">
    <text evidence="12">Lacks conserved residue(s) required for the propagation of feature annotation.</text>
</comment>
<sequence>MSNNDKTPTSNEVAKQQVVAYTQKSKIKNETRHIQLVREYGFHPRNKATVEDGDVLPKKFEPFPENMYGRPLEEIDHFIYEETFCVVSKRFRKNYIHRFTGTKSLFLFHPWSAARRICVYIATNQFFDYCVMATILFNCIFLAMTETVEEAEFVFLAIYTIEMVIKIIAKGFLLNKYTYLRNPWNWLDFVVIASGYATIGMDVGNLAGLRTFRVLRALKTVSIMPGLKTIINALLHSFRQLAEVMTLTIFCLMVFALFALQVYMGELRNKCVKNVPEDWVNTTDLEWKLWINDTDNWLFDDEELPLLCGNLTGARHCPEGYTCLCVGENPNHGYTNFDNFMWSMLTTFQLITLDYWENVYNMVLATSGPMSVSFFTVVVFFGSFYLINLMLAVVALSYEEEAEITNEERKKDLMDHRDDSTFSFDPSVLNVKKLNKNNKNKIDSRKGVLASYNKKKVRRKKVKGTGKGEASGNNTDSNGNGTHTGKGDSLTPTPSPSPRHSGCERPTDLDLKGGQHQKTGSAKDKQRQTRICFQEQDTELNPNMLYPSGQLGHAGRQGSSNSAGGGVNRESSQDDSGVVDDHEEQDITASEVANVTATTNNNAVATTTTTMVDECGGGGSTNEHTAVTLALSPREVRLIKCNGNIARIKKHNIYALHPEDSSEIVVIDDLPDRNCDRCVQCCIDYEGWLQFQNCLYKVVRDPLFELAITLCIVLNTAFLAMEHHGMSESFRNALDVGNKVFTSIFTFECIIKLMALSKEFFLCGWNIFDLIIVTASLLDIIFELVDGLSVLRGLRLLRVLKLAQSWTTMKVLLSIIISTIGALGNLTLILVIVIYIFAVIGMQLFSKDYTPEKFEPDPVPRWNFNDFFHSFMMIFRILCGEWIEPLWDCMRAEEEQGASTCFAIFLPTLVMGNFMVLNLFLALLLNSFNSEELKSKKEEVGEESKLARSIERVRDLIRKKRQERKERKERKYASKFQQIVIEAQNAAASSMLDKSGLMSETKFHRLSYQESMNRPVSGSDFGVIIPLKGSLHTIVDGTETEEDRKSHTSAQQQYQHQQQHQQQQQQLQQLQQQHEYTTSPMLNTQPALQLLYQQQQTAMPSFDGTVASSCQLDNNSPNPQADRRLQHQMSSGFGTQPNDSRDDPTTYTESIELQLMGQYNSTDTDPYNQDQRSGSYMRGDSFQERISTRLCSEEHDESYLQYQKSLLTRSPSYRKSLDRLSQSSDQSQRSLIPSRRSDDEIVSSMRRDTSGHSLNTISMEQEELLSNHVNLRDELLNCDQKELFQFLQEDAQDNSHNYFSDTVGYGSTMDADTDSLIVTESKRHGEERKPSTSSIKSNLSYISNSILQTIESRRNGGSHSSNGNGHDNESVPLVEHSEFDNIIQSFEKELEEIKKSTTSLERRLSTLSEPSPAADEANKAILEHIAVITGASERTAADEVVTPLNPYDSYDLSTVPRRQHSLPANTNRASVKIKRRSLEKQRKIDEDFCISNEIRKICDQIQAPFASVEAMSIAATQASGAQSPFMRRKSDLFSAQFDRFKRMSLIERVDEVPEEDKPISTLRMESERLPRKCLTVDGADKIESLSLKSTNSYENLLLHKQLTQLAQQQQQQHQLQQQQLSQHHLHHHDSSNSSSAVVPPTPPASLKSSIEPPTLAQMSSLKATPPLTALTEHQQHFHATNAQMRTTPLLPRAGQSRANSVDAEQLQQQRKQQRRLQVKSRSEHPQSALDKAGSFQSARTESHSSGAADTSSALALAAAGDVIVGQLQSAGGSQDKSGDALQSQKSAFSRLTEKPWHCLVSYVDDLTVGGRRNSQGAYNDPMTFPSFGHSKPPKVPDDCFPQKCYEHFYFRCPWFMSCMDTPTAKHWTRVRTAVLTVVDTPAFEWFVLVLIFASSITLCFEDIYLDSNKSLKRILYWTNFSFCLIFVIEMVLKWLALGFSKYFTSFWTILDFIIVFVSVFSLLIEENENLKVLRSLRTLRALRPLRAISRWQGMRIVVNALMYAIPSIFNVLLVCLVFWLIFSIMGVQFFGGKFFKCIDNDGELLPVTEVNDKWDCIEQNYSWINSKITFDHVGMGYLALLQVATFEGWMEVMADAVDARGVDLQPQREANLYAYIYFVIFIVCGSFFTLNLFIGVIIDNFNMLKKKYEGGVLEMFLTESQKHYYTAMKKLGRKKPQKVIKRPINHFLAMFYDLSNSRRFEIAIFVLIFLNMLTMGIEHYNQPHAVFFILEVSNAFFTTVFGLEAIVKIVGLRYHYFTVPWNVFDFLLVLASIFGILMEDIMIDLPISPTLLRVVRVFRIGRILRLIKAAKGIRKLLFALVVSLPALFNIGALLGLITFIYAILGMSLFGHVKLQGALDDMVNFQTFGRSMQLLFRLMTSAGWNDVLESLMIQPPDCDPHFNRQTNGDCGHPLLAITYFTSFIIISYMIVINMYIAIILENFNQAHQEEEIGIVEDDLEMFYIRWSKYDPHATQFIHFAQLSDFIASLDPPLGISKPNTVALVSFNLPISKGNKIHCLDILHALVKHVLGHVEETDNFKQLQEQMDVKFKKQFPTRKELEIVSSTRIWKRQEKAAKTIQNAWREYQRRKKEKERSNSGDSATQTSSPGGWQARLSSLNFFHLQVSRRGTQCSSRASSRKSSRASDASDISELAGPWLNLPLMLVSGADDVVKDIKQQSEELGKRISSCLSLNYESILSEMVNSILSDESHANDLNFFENFNDCQRGISPTTAAISSTTSLATTLADNTTTIASLDAKKSNLQQTVVTPTRKRATSFIRKKPPLERAEGPTPEVIVTKPSPEQSTLPLGLRPENSTLVHVLVHRESEEYKEEDEEATQVSPSIEKPKPPQIRISPGSDDIGLDTMQPSIVQIMIESPKDPPRGDFSAEFEVAQQQPISMPPPPIPEAPVIEEPIDVNIQGDTSKVFYDYDPDEANEIVILETLAEESPKSEDIPMTALPEIPVPMKLVKDTLIGTEQEITTSTTTTAATATSSATVAMSVASSSEEDYQQEQDLPQPPAPAATPPVTGSSSNIPTSTSSSSTSSNEDGDKNR</sequence>
<keyword evidence="11 12" id="KW-0407">Ion channel</keyword>
<feature type="region of interest" description="Disordered" evidence="13">
    <location>
        <begin position="2825"/>
        <end position="2860"/>
    </location>
</feature>
<evidence type="ECO:0000256" key="9">
    <source>
        <dbReference type="ARBA" id="ARBA00023136"/>
    </source>
</evidence>
<feature type="compositionally biased region" description="Low complexity" evidence="13">
    <location>
        <begin position="472"/>
        <end position="483"/>
    </location>
</feature>
<feature type="transmembrane region" description="Helical" evidence="12">
    <location>
        <begin position="2415"/>
        <end position="2439"/>
    </location>
</feature>
<feature type="compositionally biased region" description="Low complexity" evidence="13">
    <location>
        <begin position="1051"/>
        <end position="1074"/>
    </location>
</feature>
<feature type="compositionally biased region" description="Polar residues" evidence="13">
    <location>
        <begin position="2597"/>
        <end position="2610"/>
    </location>
</feature>
<evidence type="ECO:0000256" key="13">
    <source>
        <dbReference type="SAM" id="MobiDB-lite"/>
    </source>
</evidence>
<feature type="region of interest" description="Disordered" evidence="13">
    <location>
        <begin position="2585"/>
        <end position="2610"/>
    </location>
</feature>
<evidence type="ECO:0000256" key="6">
    <source>
        <dbReference type="ARBA" id="ARBA00022882"/>
    </source>
</evidence>
<feature type="region of interest" description="Disordered" evidence="13">
    <location>
        <begin position="1213"/>
        <end position="1253"/>
    </location>
</feature>
<evidence type="ECO:0000256" key="11">
    <source>
        <dbReference type="ARBA" id="ARBA00023303"/>
    </source>
</evidence>
<evidence type="ECO:0000259" key="14">
    <source>
        <dbReference type="Pfam" id="PF00520"/>
    </source>
</evidence>
<feature type="transmembrane region" description="Helical" evidence="12">
    <location>
        <begin position="1942"/>
        <end position="1964"/>
    </location>
</feature>
<dbReference type="RefSeq" id="XP_058983826.1">
    <property type="nucleotide sequence ID" value="XM_059127843.1"/>
</dbReference>
<keyword evidence="12" id="KW-0915">Sodium</keyword>
<dbReference type="Pfam" id="PF00520">
    <property type="entry name" value="Ion_trans"/>
    <property type="match status" value="4"/>
</dbReference>
<dbReference type="CDD" id="cd13433">
    <property type="entry name" value="Na_channel_gate"/>
    <property type="match status" value="1"/>
</dbReference>
<dbReference type="GO" id="GO:0034220">
    <property type="term" value="P:monoatomic ion transmembrane transport"/>
    <property type="evidence" value="ECO:0007669"/>
    <property type="project" value="UniProtKB-KW"/>
</dbReference>
<keyword evidence="12" id="KW-0739">Sodium transport</keyword>
<dbReference type="Gene3D" id="1.20.120.350">
    <property type="entry name" value="Voltage-gated potassium channels. Chain C"/>
    <property type="match status" value="4"/>
</dbReference>
<feature type="domain" description="Voltage-dependent L-type calcium channel IQ-associated" evidence="15">
    <location>
        <begin position="2461"/>
        <end position="2501"/>
    </location>
</feature>
<feature type="transmembrane region" description="Helical" evidence="12">
    <location>
        <begin position="900"/>
        <end position="925"/>
    </location>
</feature>
<feature type="region of interest" description="Disordered" evidence="13">
    <location>
        <begin position="1609"/>
        <end position="1650"/>
    </location>
</feature>
<evidence type="ECO:0000256" key="4">
    <source>
        <dbReference type="ARBA" id="ARBA00022692"/>
    </source>
</evidence>
<evidence type="ECO:0000256" key="7">
    <source>
        <dbReference type="ARBA" id="ARBA00022989"/>
    </source>
</evidence>
<comment type="function">
    <text evidence="12">Mediates the voltage-dependent sodium ion permeability of excitable membranes. Assuming opened or closed conformations in response to the voltage difference across the membrane, the protein forms a sodium-selective channel through which Na(+) ions may pass in accordance with their electrochemical gradient.</text>
</comment>
<feature type="compositionally biased region" description="Low complexity" evidence="13">
    <location>
        <begin position="1609"/>
        <end position="1622"/>
    </location>
</feature>
<dbReference type="InterPro" id="IPR001696">
    <property type="entry name" value="Na_channel_asu"/>
</dbReference>
<organism evidence="16 17">
    <name type="scientific">Musca domestica</name>
    <name type="common">House fly</name>
    <dbReference type="NCBI Taxonomy" id="7370"/>
    <lineage>
        <taxon>Eukaryota</taxon>
        <taxon>Metazoa</taxon>
        <taxon>Ecdysozoa</taxon>
        <taxon>Arthropoda</taxon>
        <taxon>Hexapoda</taxon>
        <taxon>Insecta</taxon>
        <taxon>Pterygota</taxon>
        <taxon>Neoptera</taxon>
        <taxon>Endopterygota</taxon>
        <taxon>Diptera</taxon>
        <taxon>Brachycera</taxon>
        <taxon>Muscomorpha</taxon>
        <taxon>Muscoidea</taxon>
        <taxon>Muscidae</taxon>
        <taxon>Musca</taxon>
    </lineage>
</organism>
<feature type="transmembrane region" description="Helical" evidence="12">
    <location>
        <begin position="2316"/>
        <end position="2344"/>
    </location>
</feature>
<dbReference type="InterPro" id="IPR031649">
    <property type="entry name" value="GPHH_dom"/>
</dbReference>
<feature type="region of interest" description="Disordered" evidence="13">
    <location>
        <begin position="1038"/>
        <end position="1074"/>
    </location>
</feature>
<feature type="transmembrane region" description="Helical" evidence="12">
    <location>
        <begin position="189"/>
        <end position="209"/>
    </location>
</feature>
<feature type="compositionally biased region" description="Polar residues" evidence="13">
    <location>
        <begin position="1157"/>
        <end position="1174"/>
    </location>
</feature>
<dbReference type="GeneID" id="101889291"/>
<gene>
    <name evidence="17" type="primary">LOC101889291</name>
</gene>
<comment type="similarity">
    <text evidence="12">Belongs to the sodium channel (TC 1.A.1.10) family.</text>
</comment>
<evidence type="ECO:0000259" key="15">
    <source>
        <dbReference type="Pfam" id="PF16905"/>
    </source>
</evidence>
<dbReference type="Pfam" id="PF16905">
    <property type="entry name" value="GPHH"/>
    <property type="match status" value="1"/>
</dbReference>
<feature type="transmembrane region" description="Helical" evidence="12">
    <location>
        <begin position="1914"/>
        <end position="1936"/>
    </location>
</feature>
<feature type="transmembrane region" description="Helical" evidence="12">
    <location>
        <begin position="244"/>
        <end position="264"/>
    </location>
</feature>
<protein>
    <recommendedName>
        <fullName evidence="12">Sodium channel protein</fullName>
    </recommendedName>
</protein>
<keyword evidence="6 12" id="KW-0851">Voltage-gated channel</keyword>
<feature type="transmembrane region" description="Helical" evidence="12">
    <location>
        <begin position="811"/>
        <end position="842"/>
    </location>
</feature>
<feature type="transmembrane region" description="Helical" evidence="12">
    <location>
        <begin position="1996"/>
        <end position="2022"/>
    </location>
</feature>
<keyword evidence="8 12" id="KW-0406">Ion transport</keyword>
<feature type="region of interest" description="Disordered" evidence="13">
    <location>
        <begin position="1157"/>
        <end position="1180"/>
    </location>
</feature>
<keyword evidence="4 12" id="KW-0812">Transmembrane</keyword>
<proteinExistence type="inferred from homology"/>
<feature type="domain" description="Ion transport" evidence="14">
    <location>
        <begin position="702"/>
        <end position="934"/>
    </location>
</feature>
<feature type="transmembrane region" description="Helical" evidence="12">
    <location>
        <begin position="151"/>
        <end position="169"/>
    </location>
</feature>
<feature type="region of interest" description="Disordered" evidence="13">
    <location>
        <begin position="1693"/>
        <end position="1747"/>
    </location>
</feature>
<keyword evidence="12" id="KW-0894">Sodium channel</keyword>
<feature type="region of interest" description="Disordered" evidence="13">
    <location>
        <begin position="2996"/>
        <end position="3051"/>
    </location>
</feature>
<name>A0ABM3VDI0_MUSDO</name>
<feature type="transmembrane region" description="Helical" evidence="12">
    <location>
        <begin position="372"/>
        <end position="398"/>
    </location>
</feature>
<evidence type="ECO:0000313" key="16">
    <source>
        <dbReference type="Proteomes" id="UP001652621"/>
    </source>
</evidence>
<reference evidence="17" key="1">
    <citation type="submission" date="2025-08" db="UniProtKB">
        <authorList>
            <consortium name="RefSeq"/>
        </authorList>
    </citation>
    <scope>IDENTIFICATION</scope>
    <source>
        <strain evidence="17">Aabys</strain>
        <tissue evidence="17">Whole body</tissue>
    </source>
</reference>
<evidence type="ECO:0000256" key="1">
    <source>
        <dbReference type="ARBA" id="ARBA00004651"/>
    </source>
</evidence>
<feature type="region of interest" description="Disordered" evidence="13">
    <location>
        <begin position="1352"/>
        <end position="1371"/>
    </location>
</feature>
<evidence type="ECO:0000313" key="17">
    <source>
        <dbReference type="RefSeq" id="XP_058983826.1"/>
    </source>
</evidence>
<dbReference type="Proteomes" id="UP001652621">
    <property type="component" value="Unplaced"/>
</dbReference>
<keyword evidence="3" id="KW-1003">Cell membrane</keyword>
<feature type="compositionally biased region" description="Basic and acidic residues" evidence="13">
    <location>
        <begin position="501"/>
        <end position="513"/>
    </location>
</feature>
<feature type="compositionally biased region" description="Basic and acidic residues" evidence="13">
    <location>
        <begin position="1235"/>
        <end position="1250"/>
    </location>
</feature>
<feature type="transmembrane region" description="Helical" evidence="12">
    <location>
        <begin position="2226"/>
        <end position="2247"/>
    </location>
</feature>
<keyword evidence="10" id="KW-1015">Disulfide bond</keyword>
<feature type="transmembrane region" description="Helical" evidence="12">
    <location>
        <begin position="2200"/>
        <end position="2220"/>
    </location>
</feature>
<comment type="subcellular location">
    <subcellularLocation>
        <location evidence="1 12">Cell membrane</location>
        <topology evidence="1 12">Multi-pass membrane protein</topology>
    </subcellularLocation>
</comment>
<dbReference type="SUPFAM" id="SSF81324">
    <property type="entry name" value="Voltage-gated potassium channels"/>
    <property type="match status" value="4"/>
</dbReference>
<evidence type="ECO:0000256" key="12">
    <source>
        <dbReference type="RuleBase" id="RU361132"/>
    </source>
</evidence>
<keyword evidence="5" id="KW-0677">Repeat</keyword>
<feature type="compositionally biased region" description="Low complexity" evidence="13">
    <location>
        <begin position="1219"/>
        <end position="1231"/>
    </location>
</feature>
<feature type="domain" description="Ion transport" evidence="14">
    <location>
        <begin position="1881"/>
        <end position="2147"/>
    </location>
</feature>
<feature type="transmembrane region" description="Helical" evidence="12">
    <location>
        <begin position="767"/>
        <end position="791"/>
    </location>
</feature>
<feature type="compositionally biased region" description="Low complexity" evidence="13">
    <location>
        <begin position="1355"/>
        <end position="1365"/>
    </location>
</feature>
<feature type="domain" description="Ion transport" evidence="14">
    <location>
        <begin position="125"/>
        <end position="403"/>
    </location>
</feature>
<dbReference type="InterPro" id="IPR044564">
    <property type="entry name" value="Na_chnl_inactivation_gate"/>
</dbReference>
<keyword evidence="9 12" id="KW-0472">Membrane</keyword>
<dbReference type="PROSITE" id="PS50096">
    <property type="entry name" value="IQ"/>
    <property type="match status" value="1"/>
</dbReference>
<evidence type="ECO:0000256" key="10">
    <source>
        <dbReference type="ARBA" id="ARBA00023157"/>
    </source>
</evidence>
<feature type="region of interest" description="Disordered" evidence="13">
    <location>
        <begin position="2782"/>
        <end position="2809"/>
    </location>
</feature>
<evidence type="ECO:0000256" key="3">
    <source>
        <dbReference type="ARBA" id="ARBA00022475"/>
    </source>
</evidence>
<feature type="compositionally biased region" description="Low complexity" evidence="13">
    <location>
        <begin position="3023"/>
        <end position="3043"/>
    </location>
</feature>
<keyword evidence="7 12" id="KW-1133">Transmembrane helix</keyword>
<feature type="transmembrane region" description="Helical" evidence="12">
    <location>
        <begin position="2259"/>
        <end position="2277"/>
    </location>
</feature>
<feature type="compositionally biased region" description="Polar residues" evidence="13">
    <location>
        <begin position="1106"/>
        <end position="1119"/>
    </location>
</feature>
<feature type="region of interest" description="Disordered" evidence="13">
    <location>
        <begin position="440"/>
        <end position="585"/>
    </location>
</feature>
<feature type="transmembrane region" description="Helical" evidence="12">
    <location>
        <begin position="126"/>
        <end position="144"/>
    </location>
</feature>
<dbReference type="PANTHER" id="PTHR10037:SF62">
    <property type="entry name" value="SODIUM CHANNEL PROTEIN 60E"/>
    <property type="match status" value="1"/>
</dbReference>
<dbReference type="PANTHER" id="PTHR10037">
    <property type="entry name" value="VOLTAGE-GATED CATION CHANNEL CALCIUM AND SODIUM"/>
    <property type="match status" value="1"/>
</dbReference>
<keyword evidence="2 12" id="KW-0813">Transport</keyword>